<dbReference type="SUPFAM" id="SSF63825">
    <property type="entry name" value="YWTD domain"/>
    <property type="match status" value="1"/>
</dbReference>
<accession>A0A6J8AWI5</accession>
<gene>
    <name evidence="2" type="ORF">MCOR_12119</name>
</gene>
<dbReference type="AlphaFoldDB" id="A0A6J8AWI5"/>
<evidence type="ECO:0000313" key="2">
    <source>
        <dbReference type="EMBL" id="CAC5374901.1"/>
    </source>
</evidence>
<keyword evidence="3" id="KW-1185">Reference proteome</keyword>
<dbReference type="Proteomes" id="UP000507470">
    <property type="component" value="Unassembled WGS sequence"/>
</dbReference>
<organism evidence="2 3">
    <name type="scientific">Mytilus coruscus</name>
    <name type="common">Sea mussel</name>
    <dbReference type="NCBI Taxonomy" id="42192"/>
    <lineage>
        <taxon>Eukaryota</taxon>
        <taxon>Metazoa</taxon>
        <taxon>Spiralia</taxon>
        <taxon>Lophotrochozoa</taxon>
        <taxon>Mollusca</taxon>
        <taxon>Bivalvia</taxon>
        <taxon>Autobranchia</taxon>
        <taxon>Pteriomorphia</taxon>
        <taxon>Mytilida</taxon>
        <taxon>Mytiloidea</taxon>
        <taxon>Mytilidae</taxon>
        <taxon>Mytilinae</taxon>
        <taxon>Mytilus</taxon>
    </lineage>
</organism>
<reference evidence="2 3" key="1">
    <citation type="submission" date="2020-06" db="EMBL/GenBank/DDBJ databases">
        <authorList>
            <person name="Li R."/>
            <person name="Bekaert M."/>
        </authorList>
    </citation>
    <scope>NUCLEOTIDE SEQUENCE [LARGE SCALE GENOMIC DNA]</scope>
    <source>
        <strain evidence="3">wild</strain>
    </source>
</reference>
<dbReference type="InterPro" id="IPR011042">
    <property type="entry name" value="6-blade_b-propeller_TolB-like"/>
</dbReference>
<feature type="coiled-coil region" evidence="1">
    <location>
        <begin position="129"/>
        <end position="156"/>
    </location>
</feature>
<dbReference type="EMBL" id="CACVKT020002094">
    <property type="protein sequence ID" value="CAC5374901.1"/>
    <property type="molecule type" value="Genomic_DNA"/>
</dbReference>
<evidence type="ECO:0000313" key="3">
    <source>
        <dbReference type="Proteomes" id="UP000507470"/>
    </source>
</evidence>
<keyword evidence="1" id="KW-0175">Coiled coil</keyword>
<dbReference type="OrthoDB" id="6097744at2759"/>
<dbReference type="Gene3D" id="2.120.10.30">
    <property type="entry name" value="TolB, C-terminal domain"/>
    <property type="match status" value="1"/>
</dbReference>
<protein>
    <submittedName>
        <fullName evidence="2">TRIM2_3</fullName>
    </submittedName>
</protein>
<evidence type="ECO:0000256" key="1">
    <source>
        <dbReference type="SAM" id="Coils"/>
    </source>
</evidence>
<name>A0A6J8AWI5_MYTCO</name>
<proteinExistence type="predicted"/>
<sequence length="490" mass="55441">MKIKTLSLEVNTEVQNTCRAFSFGSVGAESKPCKVAISGNKAQQAQMMVPISVSKCIDDINVGNKMQINLQDGAKRVWLVIGLCVASVTSGTYKKTSVVWCSECDEGLCDECKIRNDRKEISICIHGQREKIEKEIKQSREKINDHLDKLQEKILQKFKRKGDYRLTGQSNQHKTACVRTSQSFLALKHIEQEVAGKEKHVLSVVKAEDMRTTSLSFVLDKEVQKFTEIRKFGSVLVESYPCDIVITRKNQQEAQIMVQGKTTNSIDQIKTSRIVVLNSDGTDDFVIEPKCKIFDLVYIEAENSLAVTTGHGVKCIRIIDLNTRKIKQSKKISSQAFGISLRDDTIVYCDAHRGIQEMQLNDGSENLVFKSPMSAFSYIAIHDNKLYYTNVDRCSVMCYEFQGRLQWEFKDTVRLKYPQGISLDSNGNVFVSDRLTNYVYIINGDGKKCRMILSYNDGLANPRALHFEKGSNKKLLVANSNDKAFLFHIE</sequence>